<name>A0ACB7FA72_NIBAL</name>
<evidence type="ECO:0000313" key="1">
    <source>
        <dbReference type="EMBL" id="KAG8010923.1"/>
    </source>
</evidence>
<comment type="caution">
    <text evidence="1">The sequence shown here is derived from an EMBL/GenBank/DDBJ whole genome shotgun (WGS) entry which is preliminary data.</text>
</comment>
<dbReference type="Proteomes" id="UP000805704">
    <property type="component" value="Chromosome 15"/>
</dbReference>
<organism evidence="1 2">
    <name type="scientific">Nibea albiflora</name>
    <name type="common">Yellow drum</name>
    <name type="synonym">Corvina albiflora</name>
    <dbReference type="NCBI Taxonomy" id="240163"/>
    <lineage>
        <taxon>Eukaryota</taxon>
        <taxon>Metazoa</taxon>
        <taxon>Chordata</taxon>
        <taxon>Craniata</taxon>
        <taxon>Vertebrata</taxon>
        <taxon>Euteleostomi</taxon>
        <taxon>Actinopterygii</taxon>
        <taxon>Neopterygii</taxon>
        <taxon>Teleostei</taxon>
        <taxon>Neoteleostei</taxon>
        <taxon>Acanthomorphata</taxon>
        <taxon>Eupercaria</taxon>
        <taxon>Sciaenidae</taxon>
        <taxon>Nibea</taxon>
    </lineage>
</organism>
<sequence length="91" mass="10684">MKLGVLLEILEDLTDSEFQKFKWYLGFPVLEEYQAIRRSRLERANRLDIVDLMVQTYNIHGALKVTRKVLMKLSRSDLVHQLDISFGAECQ</sequence>
<protein>
    <submittedName>
        <fullName evidence="1">Uncharacterized protein</fullName>
    </submittedName>
</protein>
<evidence type="ECO:0000313" key="2">
    <source>
        <dbReference type="Proteomes" id="UP000805704"/>
    </source>
</evidence>
<dbReference type="EMBL" id="CM024803">
    <property type="protein sequence ID" value="KAG8010923.1"/>
    <property type="molecule type" value="Genomic_DNA"/>
</dbReference>
<accession>A0ACB7FA72</accession>
<proteinExistence type="predicted"/>
<keyword evidence="2" id="KW-1185">Reference proteome</keyword>
<gene>
    <name evidence="1" type="ORF">GBF38_013756</name>
</gene>
<reference evidence="1" key="1">
    <citation type="submission" date="2020-04" db="EMBL/GenBank/DDBJ databases">
        <title>A chromosome-scale assembly and high-density genetic map of the yellow drum (Nibea albiflora) genome.</title>
        <authorList>
            <person name="Xu D."/>
            <person name="Zhang W."/>
            <person name="Chen R."/>
            <person name="Tan P."/>
            <person name="Wang L."/>
            <person name="Song H."/>
            <person name="Tian L."/>
            <person name="Zhu Q."/>
            <person name="Wang B."/>
        </authorList>
    </citation>
    <scope>NUCLEOTIDE SEQUENCE</scope>
    <source>
        <strain evidence="1">ZJHYS-2018</strain>
    </source>
</reference>